<dbReference type="Gene3D" id="3.90.1200.10">
    <property type="match status" value="1"/>
</dbReference>
<proteinExistence type="predicted"/>
<feature type="domain" description="Aminoglycoside phosphotransferase" evidence="1">
    <location>
        <begin position="26"/>
        <end position="248"/>
    </location>
</feature>
<accession>A0ABT0NAN9</accession>
<reference evidence="2 3" key="1">
    <citation type="submission" date="2022-01" db="EMBL/GenBank/DDBJ databases">
        <title>Whole genome-based taxonomy of the Shewanellaceae.</title>
        <authorList>
            <person name="Martin-Rodriguez A.J."/>
        </authorList>
    </citation>
    <scope>NUCLEOTIDE SEQUENCE [LARGE SCALE GENOMIC DNA]</scope>
    <source>
        <strain evidence="2 3">DSM 21332</strain>
    </source>
</reference>
<dbReference type="InterPro" id="IPR041726">
    <property type="entry name" value="ACAD10_11_N"/>
</dbReference>
<evidence type="ECO:0000313" key="2">
    <source>
        <dbReference type="EMBL" id="MCL2915518.1"/>
    </source>
</evidence>
<dbReference type="CDD" id="cd05154">
    <property type="entry name" value="ACAD10_11_N-like"/>
    <property type="match status" value="1"/>
</dbReference>
<protein>
    <submittedName>
        <fullName evidence="2">Phosphotransferase family protein</fullName>
    </submittedName>
</protein>
<dbReference type="Pfam" id="PF01636">
    <property type="entry name" value="APH"/>
    <property type="match status" value="1"/>
</dbReference>
<dbReference type="InterPro" id="IPR052898">
    <property type="entry name" value="ACAD10-like"/>
</dbReference>
<dbReference type="SUPFAM" id="SSF56112">
    <property type="entry name" value="Protein kinase-like (PK-like)"/>
    <property type="match status" value="1"/>
</dbReference>
<dbReference type="InterPro" id="IPR002575">
    <property type="entry name" value="Aminoglycoside_PTrfase"/>
</dbReference>
<organism evidence="2 3">
    <name type="scientific">Shewanella corallii</name>
    <dbReference type="NCBI Taxonomy" id="560080"/>
    <lineage>
        <taxon>Bacteria</taxon>
        <taxon>Pseudomonadati</taxon>
        <taxon>Pseudomonadota</taxon>
        <taxon>Gammaproteobacteria</taxon>
        <taxon>Alteromonadales</taxon>
        <taxon>Shewanellaceae</taxon>
        <taxon>Shewanella</taxon>
    </lineage>
</organism>
<sequence length="341" mass="38320">MDKRMQLELGEYLPDKIPGFYGLSQIEKFAGGQSNPTYLLTADSGQYVLRKKPMGKLLKSAHAVDREYRVIKALQYSGVPVPRALYLSPEPSVIGEMFYVMSYEPGTIYWDPALPELTPQTRHAVYAGMNKVMACLHDIAPSEIGLDDFGRPGNYFERQIARWQQQYLESIDEPDPNMLRLVSWLNANSPQDDGQISLIHGDIRLDNFIFDPQTTEIKALLDWELSTLGHPLADLAYQCMQLRMPNSSALKGLGGLDRKALGIPSEEEYVGLYCQSRGIDKISDWSFYLCFSFFRFAAILQGVMRRAQQGNASSDKAAAYGELAPMLAAMAIEHLETNNQI</sequence>
<dbReference type="RefSeq" id="WP_249250106.1">
    <property type="nucleotide sequence ID" value="NZ_JAKIKT010000007.1"/>
</dbReference>
<dbReference type="PANTHER" id="PTHR47829">
    <property type="entry name" value="HYDROLASE, PUTATIVE (AFU_ORTHOLOGUE AFUA_1G12880)-RELATED"/>
    <property type="match status" value="1"/>
</dbReference>
<dbReference type="Gene3D" id="3.30.200.20">
    <property type="entry name" value="Phosphorylase Kinase, domain 1"/>
    <property type="match status" value="1"/>
</dbReference>
<dbReference type="Proteomes" id="UP001202831">
    <property type="component" value="Unassembled WGS sequence"/>
</dbReference>
<dbReference type="EMBL" id="JAKIKT010000007">
    <property type="protein sequence ID" value="MCL2915518.1"/>
    <property type="molecule type" value="Genomic_DNA"/>
</dbReference>
<evidence type="ECO:0000259" key="1">
    <source>
        <dbReference type="Pfam" id="PF01636"/>
    </source>
</evidence>
<dbReference type="PANTHER" id="PTHR47829:SF3">
    <property type="entry name" value="AMINOGLYCOSIDE PHOSPHOTRANSFERASE DOMAIN-CONTAINING PROTEIN"/>
    <property type="match status" value="1"/>
</dbReference>
<comment type="caution">
    <text evidence="2">The sequence shown here is derived from an EMBL/GenBank/DDBJ whole genome shotgun (WGS) entry which is preliminary data.</text>
</comment>
<name>A0ABT0NAN9_9GAMM</name>
<gene>
    <name evidence="2" type="ORF">L2725_17325</name>
</gene>
<dbReference type="InterPro" id="IPR011009">
    <property type="entry name" value="Kinase-like_dom_sf"/>
</dbReference>
<evidence type="ECO:0000313" key="3">
    <source>
        <dbReference type="Proteomes" id="UP001202831"/>
    </source>
</evidence>
<keyword evidence="3" id="KW-1185">Reference proteome</keyword>